<name>G3Q9N2_GASAC</name>
<dbReference type="InterPro" id="IPR001589">
    <property type="entry name" value="Actinin_actin-bd_CS"/>
</dbReference>
<dbReference type="AlphaFoldDB" id="G3Q9N2"/>
<accession>G3Q9N2</accession>
<dbReference type="FunFam" id="1.10.418.10:FF:000063">
    <property type="entry name" value="Calmin"/>
    <property type="match status" value="1"/>
</dbReference>
<dbReference type="Pfam" id="PF00307">
    <property type="entry name" value="CH"/>
    <property type="match status" value="2"/>
</dbReference>
<evidence type="ECO:0000256" key="5">
    <source>
        <dbReference type="ARBA" id="ARBA00022989"/>
    </source>
</evidence>
<evidence type="ECO:0000256" key="10">
    <source>
        <dbReference type="SAM" id="MobiDB-lite"/>
    </source>
</evidence>
<evidence type="ECO:0000313" key="13">
    <source>
        <dbReference type="Proteomes" id="UP000007635"/>
    </source>
</evidence>
<dbReference type="SUPFAM" id="SSF47576">
    <property type="entry name" value="Calponin-homology domain, CH-domain"/>
    <property type="match status" value="1"/>
</dbReference>
<sequence>MAGHEWEDWFEREEFIGQISDIRVQNLQGRKMVPIQFFTEWLRQPRCDPPIEVRDLFLDIRDGHILMALLEELSGCQMLHRYKRSSHRIFRLNNIAKVLSFLEERNVKLVSIDAADVADGNSSIILGLIWNIILFFQIKELTGNIRSQFPSSSSLSSIPTSSDSDASCCSAPSGERQSASTAMREHSKAIKKLLQWVQKRTRKYSVAVKDFGKSWTSGLAFLAVIKSIDPSLVDMRKALLRNAKDNLEDGFRIAHYSLGIPRLLEPEDVTINAPDEQSIMTYVSQFLEHFPGREEEPVPPIERMKERSHMFQRVCTQSPPRILISSVSEDRSAMSPPFRPAAARSWSSEDILSPELSYAHSPTGSSLPESVTSEPMIGDSAISSPDSWVESELGGMQERLCESDSSLCDSGTAWDVYRATPVEVTNLDEGCSIPESYVDEGICSLGSLESTVQKSQGDFEKKQPEVVQEKEEVHLEKYNQDMPVEKVPDHSKAEIAEEEPSEQTIQDTSQSREPEPSVGLCNAVELTSSAVEKLHESDHSNQSQPKKNNVGDRPVDLIEGARDHEGQIVGLNESGNSEELQGETECQERQENTMIDDVGETREEASEEVLREDLNAQENFSSETFANTDPTSQDRAPETSLDPSAGRNVPLISISSEPEEQNLEGICDPERQHPAWQDEVQPEGTDPDVDCPPNPQENNLDFNYNVDIPLCPVTESDQPKASEQTRDRESQHLDEHGTSQYIGEPDTGDKMTSSECELTCQTSSSEATPVNAEQEMDSTDQPDGHKDTAATEQNTPDSVNSKPNGTFEPGCLHRDTDLFYTDFDQSPGPEDVAGAPVEPMDLFYPDKEESMFLEPPDAETQSWPSVLSVSALKPAPASETQADQPSSLLGEDFSHGADWTQENDEVNACLFSCWWVWLRMGRPVDGSLGRAAGQFTNLVHIVQYLLVIHQLQLPAIGTGETSQQSNVSPCDCCTLCKDACPKDKPTFWVGR</sequence>
<evidence type="ECO:0000259" key="11">
    <source>
        <dbReference type="PROSITE" id="PS50021"/>
    </source>
</evidence>
<evidence type="ECO:0000256" key="9">
    <source>
        <dbReference type="ARBA" id="ARBA00082870"/>
    </source>
</evidence>
<dbReference type="InParanoid" id="G3Q9N2"/>
<keyword evidence="6" id="KW-0472">Membrane</keyword>
<dbReference type="InterPro" id="IPR036872">
    <property type="entry name" value="CH_dom_sf"/>
</dbReference>
<dbReference type="GO" id="GO:0051015">
    <property type="term" value="F:actin filament binding"/>
    <property type="evidence" value="ECO:0007669"/>
    <property type="project" value="TreeGrafter"/>
</dbReference>
<dbReference type="GeneTree" id="ENSGT00940000159056"/>
<dbReference type="SMART" id="SM00033">
    <property type="entry name" value="CH"/>
    <property type="match status" value="2"/>
</dbReference>
<dbReference type="PANTHER" id="PTHR47535:SF9">
    <property type="entry name" value="CALPONIN-HOMOLOGY (CH) DOMAIN-CONTAINING PROTEIN"/>
    <property type="match status" value="1"/>
</dbReference>
<reference evidence="12" key="2">
    <citation type="submission" date="2025-08" db="UniProtKB">
        <authorList>
            <consortium name="Ensembl"/>
        </authorList>
    </citation>
    <scope>IDENTIFICATION</scope>
</reference>
<feature type="domain" description="Calponin-homology (CH)" evidence="11">
    <location>
        <begin position="32"/>
        <end position="137"/>
    </location>
</feature>
<feature type="compositionally biased region" description="Polar residues" evidence="10">
    <location>
        <begin position="750"/>
        <end position="768"/>
    </location>
</feature>
<dbReference type="GO" id="GO:0005737">
    <property type="term" value="C:cytoplasm"/>
    <property type="evidence" value="ECO:0007669"/>
    <property type="project" value="TreeGrafter"/>
</dbReference>
<evidence type="ECO:0000256" key="8">
    <source>
        <dbReference type="ARBA" id="ARBA00070333"/>
    </source>
</evidence>
<feature type="compositionally biased region" description="Basic and acidic residues" evidence="10">
    <location>
        <begin position="549"/>
        <end position="566"/>
    </location>
</feature>
<feature type="region of interest" description="Disordered" evidence="10">
    <location>
        <begin position="149"/>
        <end position="183"/>
    </location>
</feature>
<evidence type="ECO:0000313" key="12">
    <source>
        <dbReference type="Ensembl" id="ENSGACP00000026597.2"/>
    </source>
</evidence>
<evidence type="ECO:0000256" key="4">
    <source>
        <dbReference type="ARBA" id="ARBA00022737"/>
    </source>
</evidence>
<dbReference type="PROSITE" id="PS00020">
    <property type="entry name" value="ACTININ_2"/>
    <property type="match status" value="1"/>
</dbReference>
<evidence type="ECO:0000256" key="3">
    <source>
        <dbReference type="ARBA" id="ARBA00022692"/>
    </source>
</evidence>
<dbReference type="Bgee" id="ENSGACG00000020131">
    <property type="expression patterns" value="Expressed in telencephalon and 5 other cell types or tissues"/>
</dbReference>
<proteinExistence type="predicted"/>
<organism evidence="12 13">
    <name type="scientific">Gasterosteus aculeatus aculeatus</name>
    <name type="common">three-spined stickleback</name>
    <dbReference type="NCBI Taxonomy" id="481459"/>
    <lineage>
        <taxon>Eukaryota</taxon>
        <taxon>Metazoa</taxon>
        <taxon>Chordata</taxon>
        <taxon>Craniata</taxon>
        <taxon>Vertebrata</taxon>
        <taxon>Euteleostomi</taxon>
        <taxon>Actinopterygii</taxon>
        <taxon>Neopterygii</taxon>
        <taxon>Teleostei</taxon>
        <taxon>Neoteleostei</taxon>
        <taxon>Acanthomorphata</taxon>
        <taxon>Eupercaria</taxon>
        <taxon>Perciformes</taxon>
        <taxon>Cottioidei</taxon>
        <taxon>Gasterosteales</taxon>
        <taxon>Gasterosteidae</taxon>
        <taxon>Gasterosteus</taxon>
    </lineage>
</organism>
<dbReference type="Ensembl" id="ENSGACT00000026648.2">
    <property type="protein sequence ID" value="ENSGACP00000026597.2"/>
    <property type="gene ID" value="ENSGACG00000020131.2"/>
</dbReference>
<dbReference type="Proteomes" id="UP000007635">
    <property type="component" value="Chromosome XV"/>
</dbReference>
<feature type="compositionally biased region" description="Low complexity" evidence="10">
    <location>
        <begin position="149"/>
        <end position="171"/>
    </location>
</feature>
<keyword evidence="2" id="KW-0597">Phosphoprotein</keyword>
<comment type="subcellular location">
    <subcellularLocation>
        <location evidence="1">Membrane</location>
        <topology evidence="1">Single-pass type IV membrane protein</topology>
    </subcellularLocation>
</comment>
<protein>
    <recommendedName>
        <fullName evidence="8">Calmin</fullName>
    </recommendedName>
    <alternativeName>
        <fullName evidence="9">Calponin-like transmembrane domain protein</fullName>
    </alternativeName>
</protein>
<evidence type="ECO:0000256" key="7">
    <source>
        <dbReference type="ARBA" id="ARBA00023203"/>
    </source>
</evidence>
<reference evidence="12" key="3">
    <citation type="submission" date="2025-09" db="UniProtKB">
        <authorList>
            <consortium name="Ensembl"/>
        </authorList>
    </citation>
    <scope>IDENTIFICATION</scope>
</reference>
<feature type="compositionally biased region" description="Polar residues" evidence="10">
    <location>
        <begin position="616"/>
        <end position="634"/>
    </location>
</feature>
<evidence type="ECO:0000256" key="1">
    <source>
        <dbReference type="ARBA" id="ARBA00004211"/>
    </source>
</evidence>
<feature type="compositionally biased region" description="Basic and acidic residues" evidence="10">
    <location>
        <begin position="717"/>
        <end position="737"/>
    </location>
</feature>
<keyword evidence="5" id="KW-1133">Transmembrane helix</keyword>
<dbReference type="InterPro" id="IPR001715">
    <property type="entry name" value="CH_dom"/>
</dbReference>
<keyword evidence="4" id="KW-0677">Repeat</keyword>
<feature type="compositionally biased region" description="Basic and acidic residues" evidence="10">
    <location>
        <begin position="599"/>
        <end position="614"/>
    </location>
</feature>
<keyword evidence="7" id="KW-0009">Actin-binding</keyword>
<dbReference type="eggNOG" id="KOG0516">
    <property type="taxonomic scope" value="Eukaryota"/>
</dbReference>
<feature type="region of interest" description="Disordered" evidence="10">
    <location>
        <begin position="475"/>
        <end position="813"/>
    </location>
</feature>
<evidence type="ECO:0000256" key="2">
    <source>
        <dbReference type="ARBA" id="ARBA00022553"/>
    </source>
</evidence>
<dbReference type="PANTHER" id="PTHR47535">
    <property type="entry name" value="MUSCLE-SPECIFIC PROTEIN 300 KDA, ISOFORM G"/>
    <property type="match status" value="1"/>
</dbReference>
<dbReference type="GO" id="GO:0005640">
    <property type="term" value="C:nuclear outer membrane"/>
    <property type="evidence" value="ECO:0007669"/>
    <property type="project" value="TreeGrafter"/>
</dbReference>
<dbReference type="PROSITE" id="PS50021">
    <property type="entry name" value="CH"/>
    <property type="match status" value="2"/>
</dbReference>
<dbReference type="GO" id="GO:0007097">
    <property type="term" value="P:nuclear migration"/>
    <property type="evidence" value="ECO:0007669"/>
    <property type="project" value="TreeGrafter"/>
</dbReference>
<reference evidence="12 13" key="1">
    <citation type="journal article" date="2021" name="G3 (Bethesda)">
        <title>Improved contiguity of the threespine stickleback genome using long-read sequencing.</title>
        <authorList>
            <person name="Nath S."/>
            <person name="Shaw D.E."/>
            <person name="White M.A."/>
        </authorList>
    </citation>
    <scope>NUCLEOTIDE SEQUENCE [LARGE SCALE GENOMIC DNA]</scope>
    <source>
        <strain evidence="12 13">Lake Benthic</strain>
    </source>
</reference>
<dbReference type="STRING" id="69293.ENSGACP00000026597"/>
<feature type="compositionally biased region" description="Polar residues" evidence="10">
    <location>
        <begin position="790"/>
        <end position="804"/>
    </location>
</feature>
<feature type="domain" description="Calponin-homology (CH)" evidence="11">
    <location>
        <begin position="187"/>
        <end position="291"/>
    </location>
</feature>
<dbReference type="FunFam" id="1.10.418.10:FF:000057">
    <property type="entry name" value="Calmin"/>
    <property type="match status" value="1"/>
</dbReference>
<dbReference type="GO" id="GO:0034993">
    <property type="term" value="C:meiotic nuclear membrane microtubule tethering complex"/>
    <property type="evidence" value="ECO:0007669"/>
    <property type="project" value="TreeGrafter"/>
</dbReference>
<evidence type="ECO:0000256" key="6">
    <source>
        <dbReference type="ARBA" id="ARBA00023136"/>
    </source>
</evidence>
<keyword evidence="3" id="KW-0812">Transmembrane</keyword>
<dbReference type="OMA" id="CAFETIS"/>
<feature type="compositionally biased region" description="Basic and acidic residues" evidence="10">
    <location>
        <begin position="475"/>
        <end position="495"/>
    </location>
</feature>
<dbReference type="Gene3D" id="1.10.418.10">
    <property type="entry name" value="Calponin-like domain"/>
    <property type="match status" value="2"/>
</dbReference>
<keyword evidence="13" id="KW-1185">Reference proteome</keyword>
<dbReference type="InterPro" id="IPR052403">
    <property type="entry name" value="LINC-complex_assoc"/>
</dbReference>